<dbReference type="OrthoDB" id="7477461at2"/>
<sequence>MTTKRAQLFDEVPDPDLARFTPKASRSAAPPIEQVRDVAQAAGFPTREAKRVAPIAERHYYRTGRDTQFNTKVRPDVKNRFVAIATEDGVPLGKVLEDALDALERQRRGR</sequence>
<dbReference type="RefSeq" id="WP_104519881.1">
    <property type="nucleotide sequence ID" value="NZ_NHRY01000181.1"/>
</dbReference>
<reference evidence="2 3" key="1">
    <citation type="journal article" date="2018" name="Arch. Microbiol.">
        <title>New insights into the metabolic potential of the phototrophic purple bacterium Rhodopila globiformis DSM 161(T) from its draft genome sequence and evidence for a vanadium-dependent nitrogenase.</title>
        <authorList>
            <person name="Imhoff J.F."/>
            <person name="Rahn T."/>
            <person name="Kunzel S."/>
            <person name="Neulinger S.C."/>
        </authorList>
    </citation>
    <scope>NUCLEOTIDE SEQUENCE [LARGE SCALE GENOMIC DNA]</scope>
    <source>
        <strain evidence="2 3">DSM 161</strain>
    </source>
</reference>
<dbReference type="Proteomes" id="UP000239724">
    <property type="component" value="Unassembled WGS sequence"/>
</dbReference>
<gene>
    <name evidence="2" type="ORF">CCS01_16250</name>
</gene>
<accession>A0A2S6NBF7</accession>
<comment type="caution">
    <text evidence="2">The sequence shown here is derived from an EMBL/GenBank/DDBJ whole genome shotgun (WGS) entry which is preliminary data.</text>
</comment>
<proteinExistence type="predicted"/>
<name>A0A2S6NBF7_RHOGL</name>
<keyword evidence="3" id="KW-1185">Reference proteome</keyword>
<organism evidence="2 3">
    <name type="scientific">Rhodopila globiformis</name>
    <name type="common">Rhodopseudomonas globiformis</name>
    <dbReference type="NCBI Taxonomy" id="1071"/>
    <lineage>
        <taxon>Bacteria</taxon>
        <taxon>Pseudomonadati</taxon>
        <taxon>Pseudomonadota</taxon>
        <taxon>Alphaproteobacteria</taxon>
        <taxon>Acetobacterales</taxon>
        <taxon>Acetobacteraceae</taxon>
        <taxon>Rhodopila</taxon>
    </lineage>
</organism>
<evidence type="ECO:0000313" key="2">
    <source>
        <dbReference type="EMBL" id="PPQ31924.1"/>
    </source>
</evidence>
<evidence type="ECO:0000256" key="1">
    <source>
        <dbReference type="SAM" id="MobiDB-lite"/>
    </source>
</evidence>
<evidence type="ECO:0000313" key="3">
    <source>
        <dbReference type="Proteomes" id="UP000239724"/>
    </source>
</evidence>
<feature type="region of interest" description="Disordered" evidence="1">
    <location>
        <begin position="15"/>
        <end position="34"/>
    </location>
</feature>
<dbReference type="AlphaFoldDB" id="A0A2S6NBF7"/>
<protein>
    <recommendedName>
        <fullName evidence="4">Stability/partitioning determinant</fullName>
    </recommendedName>
</protein>
<dbReference type="EMBL" id="NHRY01000181">
    <property type="protein sequence ID" value="PPQ31924.1"/>
    <property type="molecule type" value="Genomic_DNA"/>
</dbReference>
<evidence type="ECO:0008006" key="4">
    <source>
        <dbReference type="Google" id="ProtNLM"/>
    </source>
</evidence>